<dbReference type="Proteomes" id="UP000077037">
    <property type="component" value="Unassembled WGS sequence"/>
</dbReference>
<proteinExistence type="predicted"/>
<dbReference type="OrthoDB" id="5781652at2"/>
<protein>
    <submittedName>
        <fullName evidence="1">ABC-type uncharacterized transport system, periplasmic component</fullName>
    </submittedName>
</protein>
<gene>
    <name evidence="1" type="ORF">SAMEA1982600_04312</name>
</gene>
<dbReference type="EMBL" id="FKBS01000025">
    <property type="protein sequence ID" value="SAI51560.1"/>
    <property type="molecule type" value="Genomic_DNA"/>
</dbReference>
<accession>A0A157R0T2</accession>
<dbReference type="AlphaFoldDB" id="A0A157R0T2"/>
<organism evidence="1 2">
    <name type="scientific">Bordetella ansorpii</name>
    <dbReference type="NCBI Taxonomy" id="288768"/>
    <lineage>
        <taxon>Bacteria</taxon>
        <taxon>Pseudomonadati</taxon>
        <taxon>Pseudomonadota</taxon>
        <taxon>Betaproteobacteria</taxon>
        <taxon>Burkholderiales</taxon>
        <taxon>Alcaligenaceae</taxon>
        <taxon>Bordetella</taxon>
    </lineage>
</organism>
<evidence type="ECO:0000313" key="2">
    <source>
        <dbReference type="Proteomes" id="UP000077037"/>
    </source>
</evidence>
<name>A0A157R0T2_9BORD</name>
<reference evidence="1 2" key="1">
    <citation type="submission" date="2016-03" db="EMBL/GenBank/DDBJ databases">
        <authorList>
            <consortium name="Pathogen Informatics"/>
        </authorList>
    </citation>
    <scope>NUCLEOTIDE SEQUENCE [LARGE SCALE GENOMIC DNA]</scope>
    <source>
        <strain evidence="1 2">NCTC13364</strain>
    </source>
</reference>
<sequence>MLLHSSASSFARVRAARPGWRLARLGVALRRRLAVLAAGLCVAVAAPAALAHPHMWIDARATLVFDAQGRMAAVQQHWRFDEMFAAYAAQGLPTEKDGSLSAKTMQAMADDWMQALGEPISHFFTTVEVDGRKQAFGKPREARVTRDAKGLLALSFVLPLAKPAAPGAKGVQVDVFDPTYFVAYAFDEPDAVTLRAAPAGCKESYRSPKPLDWKTMQELAAIPADADGLPEELLAITKGLTHRIEVACS</sequence>
<dbReference type="Pfam" id="PF06226">
    <property type="entry name" value="DUF1007"/>
    <property type="match status" value="1"/>
</dbReference>
<evidence type="ECO:0000313" key="1">
    <source>
        <dbReference type="EMBL" id="SAI51560.1"/>
    </source>
</evidence>
<dbReference type="InterPro" id="IPR010412">
    <property type="entry name" value="DUF1007"/>
</dbReference>